<dbReference type="InterPro" id="IPR040154">
    <property type="entry name" value="Biotinidase/VNN"/>
</dbReference>
<dbReference type="InterPro" id="IPR036526">
    <property type="entry name" value="C-N_Hydrolase_sf"/>
</dbReference>
<dbReference type="InterPro" id="IPR012101">
    <property type="entry name" value="Biotinidase-like_euk"/>
</dbReference>
<dbReference type="AlphaFoldDB" id="A0AAE0Y827"/>
<name>A0AAE0Y827_9GAST</name>
<keyword evidence="4" id="KW-0325">Glycoprotein</keyword>
<accession>A0AAE0Y827</accession>
<keyword evidence="3" id="KW-0378">Hydrolase</keyword>
<dbReference type="InterPro" id="IPR003010">
    <property type="entry name" value="C-N_Hydrolase"/>
</dbReference>
<keyword evidence="2" id="KW-0732">Signal</keyword>
<dbReference type="CDD" id="cd07567">
    <property type="entry name" value="biotinidase_like"/>
    <property type="match status" value="1"/>
</dbReference>
<comment type="similarity">
    <text evidence="1">Belongs to the carbon-nitrogen hydrolase superfamily. BTD/VNN family.</text>
</comment>
<dbReference type="PANTHER" id="PTHR10609:SF27">
    <property type="entry name" value="CN HYDROLASE DOMAIN-CONTAINING PROTEIN-RELATED"/>
    <property type="match status" value="1"/>
</dbReference>
<protein>
    <recommendedName>
        <fullName evidence="5">CN hydrolase domain-containing protein</fullName>
    </recommendedName>
</protein>
<proteinExistence type="inferred from homology"/>
<reference evidence="6" key="1">
    <citation type="journal article" date="2023" name="G3 (Bethesda)">
        <title>A reference genome for the long-term kleptoplast-retaining sea slug Elysia crispata morphotype clarki.</title>
        <authorList>
            <person name="Eastman K.E."/>
            <person name="Pendleton A.L."/>
            <person name="Shaikh M.A."/>
            <person name="Suttiyut T."/>
            <person name="Ogas R."/>
            <person name="Tomko P."/>
            <person name="Gavelis G."/>
            <person name="Widhalm J.R."/>
            <person name="Wisecaver J.H."/>
        </authorList>
    </citation>
    <scope>NUCLEOTIDE SEQUENCE</scope>
    <source>
        <strain evidence="6">ECLA1</strain>
    </source>
</reference>
<sequence length="540" mass="58771">MSKENKSINNKAIIAVLITLIGHSLGTGNAPSKFKAAVYAHAAIVPNDKTPVSRATALKVMEENLAVYQKQAREARKQAADILVFPEDGIYGMMFNRETVYPYLEYMPDPSIEAWIPCDDSDRYNDTEVQQALSCIAKEAQLYLVANIGDKQPCDPSHDPSCPRDGRYQYNTDVAYGPDGKFLAKYHKYNLFFEDQFDTPAPTPVYFDTPFGRFGMITCFDIIFRQPVIPLVEELNVTNIAFPTAWMDALPLFPAIGFHSSFARAHGVNFLAANIHLPQYRFDGSGLYSPDGARAFHYTSRVAGKGGPKLLIAEMDVIEPRATNSKTQSAKPGDEVDIISADSPDPQFQSSLFGDAYTFKALNKPNGKVAACQGKTCCELDYAIDANTFTKDELFAVGAFDGLHTLEGAYYMQNCALVKCVDAMNKSSCGSSTLTSSTVFTKMSLRGHFQTPYVYPQLVLSDSQGNLAVSGPGAWSFTGSAIETSASFRGSVLSALLVARDYGKDDNPQTDSGPCLAVSLLLLVSGLVGVALVWSLQAEG</sequence>
<dbReference type="GO" id="GO:0016811">
    <property type="term" value="F:hydrolase activity, acting on carbon-nitrogen (but not peptide) bonds, in linear amides"/>
    <property type="evidence" value="ECO:0007669"/>
    <property type="project" value="InterPro"/>
</dbReference>
<dbReference type="InterPro" id="IPR043957">
    <property type="entry name" value="Vanin_C"/>
</dbReference>
<evidence type="ECO:0000313" key="6">
    <source>
        <dbReference type="EMBL" id="KAK3736534.1"/>
    </source>
</evidence>
<evidence type="ECO:0000256" key="3">
    <source>
        <dbReference type="ARBA" id="ARBA00022801"/>
    </source>
</evidence>
<feature type="domain" description="CN hydrolase" evidence="5">
    <location>
        <begin position="40"/>
        <end position="317"/>
    </location>
</feature>
<dbReference type="PROSITE" id="PS50263">
    <property type="entry name" value="CN_HYDROLASE"/>
    <property type="match status" value="1"/>
</dbReference>
<gene>
    <name evidence="6" type="ORF">RRG08_051527</name>
</gene>
<dbReference type="PANTHER" id="PTHR10609">
    <property type="entry name" value="BIOTINIDASE-RELATED"/>
    <property type="match status" value="1"/>
</dbReference>
<evidence type="ECO:0000256" key="4">
    <source>
        <dbReference type="ARBA" id="ARBA00023180"/>
    </source>
</evidence>
<evidence type="ECO:0000256" key="2">
    <source>
        <dbReference type="ARBA" id="ARBA00022729"/>
    </source>
</evidence>
<dbReference type="Pfam" id="PF19018">
    <property type="entry name" value="Vanin_C"/>
    <property type="match status" value="1"/>
</dbReference>
<dbReference type="Proteomes" id="UP001283361">
    <property type="component" value="Unassembled WGS sequence"/>
</dbReference>
<organism evidence="6 7">
    <name type="scientific">Elysia crispata</name>
    <name type="common">lettuce slug</name>
    <dbReference type="NCBI Taxonomy" id="231223"/>
    <lineage>
        <taxon>Eukaryota</taxon>
        <taxon>Metazoa</taxon>
        <taxon>Spiralia</taxon>
        <taxon>Lophotrochozoa</taxon>
        <taxon>Mollusca</taxon>
        <taxon>Gastropoda</taxon>
        <taxon>Heterobranchia</taxon>
        <taxon>Euthyneura</taxon>
        <taxon>Panpulmonata</taxon>
        <taxon>Sacoglossa</taxon>
        <taxon>Placobranchoidea</taxon>
        <taxon>Plakobranchidae</taxon>
        <taxon>Elysia</taxon>
    </lineage>
</organism>
<dbReference type="Pfam" id="PF00795">
    <property type="entry name" value="CN_hydrolase"/>
    <property type="match status" value="1"/>
</dbReference>
<dbReference type="EMBL" id="JAWDGP010006702">
    <property type="protein sequence ID" value="KAK3736534.1"/>
    <property type="molecule type" value="Genomic_DNA"/>
</dbReference>
<dbReference type="SUPFAM" id="SSF56317">
    <property type="entry name" value="Carbon-nitrogen hydrolase"/>
    <property type="match status" value="1"/>
</dbReference>
<evidence type="ECO:0000313" key="7">
    <source>
        <dbReference type="Proteomes" id="UP001283361"/>
    </source>
</evidence>
<keyword evidence="7" id="KW-1185">Reference proteome</keyword>
<comment type="caution">
    <text evidence="6">The sequence shown here is derived from an EMBL/GenBank/DDBJ whole genome shotgun (WGS) entry which is preliminary data.</text>
</comment>
<dbReference type="Gene3D" id="3.60.110.10">
    <property type="entry name" value="Carbon-nitrogen hydrolase"/>
    <property type="match status" value="1"/>
</dbReference>
<evidence type="ECO:0000256" key="1">
    <source>
        <dbReference type="ARBA" id="ARBA00008225"/>
    </source>
</evidence>
<evidence type="ECO:0000259" key="5">
    <source>
        <dbReference type="PROSITE" id="PS50263"/>
    </source>
</evidence>
<dbReference type="FunFam" id="3.60.110.10:FF:000001">
    <property type="entry name" value="biotinidase isoform X1"/>
    <property type="match status" value="1"/>
</dbReference>